<dbReference type="SUPFAM" id="SSF53623">
    <property type="entry name" value="MurD-like peptide ligases, catalytic domain"/>
    <property type="match status" value="1"/>
</dbReference>
<evidence type="ECO:0000256" key="10">
    <source>
        <dbReference type="ARBA" id="ARBA00022984"/>
    </source>
</evidence>
<dbReference type="STRING" id="1423744.FC86_GL001019"/>
<dbReference type="PANTHER" id="PTHR43445">
    <property type="entry name" value="UDP-N-ACETYLMURAMATE--L-ALANINE LIGASE-RELATED"/>
    <property type="match status" value="1"/>
</dbReference>
<dbReference type="InterPro" id="IPR005758">
    <property type="entry name" value="UDP-N-AcMur_Ala_ligase_MurC"/>
</dbReference>
<evidence type="ECO:0000256" key="12">
    <source>
        <dbReference type="ARBA" id="ARBA00023316"/>
    </source>
</evidence>
<evidence type="ECO:0000256" key="3">
    <source>
        <dbReference type="ARBA" id="ARBA00012211"/>
    </source>
</evidence>
<dbReference type="EC" id="6.3.2.8" evidence="3 14"/>
<gene>
    <name evidence="14" type="primary">murC</name>
    <name evidence="18" type="ORF">FC86_GL001019</name>
</gene>
<keyword evidence="11 14" id="KW-0131">Cell cycle</keyword>
<dbReference type="GO" id="GO:0005524">
    <property type="term" value="F:ATP binding"/>
    <property type="evidence" value="ECO:0007669"/>
    <property type="project" value="UniProtKB-UniRule"/>
</dbReference>
<keyword evidence="4 14" id="KW-0963">Cytoplasm</keyword>
<keyword evidence="12 14" id="KW-0961">Cell wall biogenesis/degradation</keyword>
<feature type="binding site" evidence="14">
    <location>
        <begin position="114"/>
        <end position="120"/>
    </location>
    <ligand>
        <name>ATP</name>
        <dbReference type="ChEBI" id="CHEBI:30616"/>
    </ligand>
</feature>
<organism evidence="18 19">
    <name type="scientific">Holzapfeliella floricola DSM 23037 = JCM 16512</name>
    <dbReference type="NCBI Taxonomy" id="1423744"/>
    <lineage>
        <taxon>Bacteria</taxon>
        <taxon>Bacillati</taxon>
        <taxon>Bacillota</taxon>
        <taxon>Bacilli</taxon>
        <taxon>Lactobacillales</taxon>
        <taxon>Lactobacillaceae</taxon>
        <taxon>Holzapfeliella</taxon>
    </lineage>
</organism>
<evidence type="ECO:0000256" key="13">
    <source>
        <dbReference type="ARBA" id="ARBA00047833"/>
    </source>
</evidence>
<keyword evidence="6 14" id="KW-0132">Cell division</keyword>
<feature type="domain" description="Mur ligase C-terminal" evidence="16">
    <location>
        <begin position="310"/>
        <end position="413"/>
    </location>
</feature>
<comment type="pathway">
    <text evidence="2 14">Cell wall biogenesis; peptidoglycan biosynthesis.</text>
</comment>
<dbReference type="EMBL" id="AYZL01000020">
    <property type="protein sequence ID" value="KRN03907.1"/>
    <property type="molecule type" value="Genomic_DNA"/>
</dbReference>
<comment type="function">
    <text evidence="14">Cell wall formation.</text>
</comment>
<dbReference type="InterPro" id="IPR036615">
    <property type="entry name" value="Mur_ligase_C_dom_sf"/>
</dbReference>
<dbReference type="InterPro" id="IPR013221">
    <property type="entry name" value="Mur_ligase_cen"/>
</dbReference>
<evidence type="ECO:0000256" key="8">
    <source>
        <dbReference type="ARBA" id="ARBA00022840"/>
    </source>
</evidence>
<dbReference type="Pfam" id="PF02875">
    <property type="entry name" value="Mur_ligase_C"/>
    <property type="match status" value="1"/>
</dbReference>
<dbReference type="InterPro" id="IPR000713">
    <property type="entry name" value="Mur_ligase_N"/>
</dbReference>
<name>A0A0R2DKB0_9LACO</name>
<evidence type="ECO:0000256" key="7">
    <source>
        <dbReference type="ARBA" id="ARBA00022741"/>
    </source>
</evidence>
<dbReference type="AlphaFoldDB" id="A0A0R2DKB0"/>
<dbReference type="PANTHER" id="PTHR43445:SF3">
    <property type="entry name" value="UDP-N-ACETYLMURAMATE--L-ALANINE LIGASE"/>
    <property type="match status" value="1"/>
</dbReference>
<dbReference type="GO" id="GO:0071555">
    <property type="term" value="P:cell wall organization"/>
    <property type="evidence" value="ECO:0007669"/>
    <property type="project" value="UniProtKB-KW"/>
</dbReference>
<comment type="subcellular location">
    <subcellularLocation>
        <location evidence="1 14">Cytoplasm</location>
    </subcellularLocation>
</comment>
<keyword evidence="7 14" id="KW-0547">Nucleotide-binding</keyword>
<dbReference type="SUPFAM" id="SSF53244">
    <property type="entry name" value="MurD-like peptide ligases, peptide-binding domain"/>
    <property type="match status" value="1"/>
</dbReference>
<proteinExistence type="inferred from homology"/>
<evidence type="ECO:0000256" key="5">
    <source>
        <dbReference type="ARBA" id="ARBA00022598"/>
    </source>
</evidence>
<dbReference type="Gene3D" id="3.40.1190.10">
    <property type="entry name" value="Mur-like, catalytic domain"/>
    <property type="match status" value="1"/>
</dbReference>
<evidence type="ECO:0000256" key="2">
    <source>
        <dbReference type="ARBA" id="ARBA00004752"/>
    </source>
</evidence>
<comment type="similarity">
    <text evidence="14">Belongs to the MurCDEF family.</text>
</comment>
<feature type="domain" description="Mur ligase central" evidence="17">
    <location>
        <begin position="112"/>
        <end position="280"/>
    </location>
</feature>
<evidence type="ECO:0000256" key="11">
    <source>
        <dbReference type="ARBA" id="ARBA00023306"/>
    </source>
</evidence>
<evidence type="ECO:0000256" key="14">
    <source>
        <dbReference type="HAMAP-Rule" id="MF_00046"/>
    </source>
</evidence>
<dbReference type="SUPFAM" id="SSF51984">
    <property type="entry name" value="MurCD N-terminal domain"/>
    <property type="match status" value="1"/>
</dbReference>
<keyword evidence="9 14" id="KW-0133">Cell shape</keyword>
<keyword evidence="5 14" id="KW-0436">Ligase</keyword>
<feature type="domain" description="Mur ligase N-terminal catalytic" evidence="15">
    <location>
        <begin position="9"/>
        <end position="107"/>
    </location>
</feature>
<dbReference type="InterPro" id="IPR004101">
    <property type="entry name" value="Mur_ligase_C"/>
</dbReference>
<comment type="caution">
    <text evidence="18">The sequence shown here is derived from an EMBL/GenBank/DDBJ whole genome shotgun (WGS) entry which is preliminary data.</text>
</comment>
<evidence type="ECO:0000256" key="9">
    <source>
        <dbReference type="ARBA" id="ARBA00022960"/>
    </source>
</evidence>
<dbReference type="InterPro" id="IPR036565">
    <property type="entry name" value="Mur-like_cat_sf"/>
</dbReference>
<dbReference type="GO" id="GO:0009252">
    <property type="term" value="P:peptidoglycan biosynthetic process"/>
    <property type="evidence" value="ECO:0007669"/>
    <property type="project" value="UniProtKB-UniRule"/>
</dbReference>
<dbReference type="HAMAP" id="MF_00046">
    <property type="entry name" value="MurC"/>
    <property type="match status" value="1"/>
</dbReference>
<dbReference type="NCBIfam" id="TIGR01082">
    <property type="entry name" value="murC"/>
    <property type="match status" value="1"/>
</dbReference>
<reference evidence="18 19" key="1">
    <citation type="journal article" date="2015" name="Genome Announc.">
        <title>Expanding the biotechnology potential of lactobacilli through comparative genomics of 213 strains and associated genera.</title>
        <authorList>
            <person name="Sun Z."/>
            <person name="Harris H.M."/>
            <person name="McCann A."/>
            <person name="Guo C."/>
            <person name="Argimon S."/>
            <person name="Zhang W."/>
            <person name="Yang X."/>
            <person name="Jeffery I.B."/>
            <person name="Cooney J.C."/>
            <person name="Kagawa T.F."/>
            <person name="Liu W."/>
            <person name="Song Y."/>
            <person name="Salvetti E."/>
            <person name="Wrobel A."/>
            <person name="Rasinkangas P."/>
            <person name="Parkhill J."/>
            <person name="Rea M.C."/>
            <person name="O'Sullivan O."/>
            <person name="Ritari J."/>
            <person name="Douillard F.P."/>
            <person name="Paul Ross R."/>
            <person name="Yang R."/>
            <person name="Briner A.E."/>
            <person name="Felis G.E."/>
            <person name="de Vos W.M."/>
            <person name="Barrangou R."/>
            <person name="Klaenhammer T.R."/>
            <person name="Caufield P.W."/>
            <person name="Cui Y."/>
            <person name="Zhang H."/>
            <person name="O'Toole P.W."/>
        </authorList>
    </citation>
    <scope>NUCLEOTIDE SEQUENCE [LARGE SCALE GENOMIC DNA]</scope>
    <source>
        <strain evidence="18 19">DSM 23037</strain>
    </source>
</reference>
<dbReference type="Pfam" id="PF01225">
    <property type="entry name" value="Mur_ligase"/>
    <property type="match status" value="1"/>
</dbReference>
<dbReference type="Gene3D" id="3.40.50.720">
    <property type="entry name" value="NAD(P)-binding Rossmann-like Domain"/>
    <property type="match status" value="1"/>
</dbReference>
<evidence type="ECO:0000259" key="16">
    <source>
        <dbReference type="Pfam" id="PF02875"/>
    </source>
</evidence>
<dbReference type="GO" id="GO:0008360">
    <property type="term" value="P:regulation of cell shape"/>
    <property type="evidence" value="ECO:0007669"/>
    <property type="project" value="UniProtKB-KW"/>
</dbReference>
<evidence type="ECO:0000256" key="4">
    <source>
        <dbReference type="ARBA" id="ARBA00022490"/>
    </source>
</evidence>
<dbReference type="PATRIC" id="fig|1423744.4.peg.1046"/>
<sequence length="439" mass="49339">MKMLNKNNHYYFIGIKGSGMSALALILNDLGYHVSGSDITEYTFTQKGLEDRQIEMLPFSEDNIKPGLSIIAGNAFSDDHMEIKKAHELGLKVVRYHDFVGQLIKSFTSIAIAGAHGKTSTTGLMAHVLGGIEPTSYLIGDGTGKAVKDSRFFAFEADEYQRHFIAYSPDYCVMTNIEFDHPDYFKDLDDVYDAFQQEASQVKKALFVYGDSKLLKSLKVDIPKYTYGFNKDDDFCATNIEKTAEGSSFDVNHHGKKLGRFMIKLYGDHSILNSLAVIGVSYMEGLDMATVAEELLTFKGVQRRLAESKVKDMTIIDDYAHHPTEIDATISAVRQKYPEKEVIAVFQPHTYTRTKQFLSEFAKSLQEADHVFVTPIFGSAREQKGTVKSEDLIKKIEGSAHLITEETVDQLNQFSNAVLVFMGAGDVQKYERAYQKQYK</sequence>
<keyword evidence="19" id="KW-1185">Reference proteome</keyword>
<evidence type="ECO:0000256" key="1">
    <source>
        <dbReference type="ARBA" id="ARBA00004496"/>
    </source>
</evidence>
<keyword evidence="8 14" id="KW-0067">ATP-binding</keyword>
<dbReference type="InterPro" id="IPR050061">
    <property type="entry name" value="MurCDEF_pg_biosynth"/>
</dbReference>
<protein>
    <recommendedName>
        <fullName evidence="3 14">UDP-N-acetylmuramate--L-alanine ligase</fullName>
        <ecNumber evidence="3 14">6.3.2.8</ecNumber>
    </recommendedName>
    <alternativeName>
        <fullName evidence="14">UDP-N-acetylmuramoyl-L-alanine synthetase</fullName>
    </alternativeName>
</protein>
<dbReference type="UniPathway" id="UPA00219"/>
<dbReference type="Proteomes" id="UP000051378">
    <property type="component" value="Unassembled WGS sequence"/>
</dbReference>
<dbReference type="GO" id="GO:0005737">
    <property type="term" value="C:cytoplasm"/>
    <property type="evidence" value="ECO:0007669"/>
    <property type="project" value="UniProtKB-SubCell"/>
</dbReference>
<dbReference type="GO" id="GO:0051301">
    <property type="term" value="P:cell division"/>
    <property type="evidence" value="ECO:0007669"/>
    <property type="project" value="UniProtKB-KW"/>
</dbReference>
<dbReference type="Gene3D" id="3.90.190.20">
    <property type="entry name" value="Mur ligase, C-terminal domain"/>
    <property type="match status" value="1"/>
</dbReference>
<comment type="catalytic activity">
    <reaction evidence="13 14">
        <text>UDP-N-acetyl-alpha-D-muramate + L-alanine + ATP = UDP-N-acetyl-alpha-D-muramoyl-L-alanine + ADP + phosphate + H(+)</text>
        <dbReference type="Rhea" id="RHEA:23372"/>
        <dbReference type="ChEBI" id="CHEBI:15378"/>
        <dbReference type="ChEBI" id="CHEBI:30616"/>
        <dbReference type="ChEBI" id="CHEBI:43474"/>
        <dbReference type="ChEBI" id="CHEBI:57972"/>
        <dbReference type="ChEBI" id="CHEBI:70757"/>
        <dbReference type="ChEBI" id="CHEBI:83898"/>
        <dbReference type="ChEBI" id="CHEBI:456216"/>
        <dbReference type="EC" id="6.3.2.8"/>
    </reaction>
</comment>
<evidence type="ECO:0000256" key="6">
    <source>
        <dbReference type="ARBA" id="ARBA00022618"/>
    </source>
</evidence>
<accession>A0A0R2DKB0</accession>
<evidence type="ECO:0000313" key="18">
    <source>
        <dbReference type="EMBL" id="KRN03907.1"/>
    </source>
</evidence>
<evidence type="ECO:0000313" key="19">
    <source>
        <dbReference type="Proteomes" id="UP000051378"/>
    </source>
</evidence>
<keyword evidence="10 14" id="KW-0573">Peptidoglycan synthesis</keyword>
<dbReference type="Pfam" id="PF08245">
    <property type="entry name" value="Mur_ligase_M"/>
    <property type="match status" value="1"/>
</dbReference>
<evidence type="ECO:0000259" key="17">
    <source>
        <dbReference type="Pfam" id="PF08245"/>
    </source>
</evidence>
<evidence type="ECO:0000259" key="15">
    <source>
        <dbReference type="Pfam" id="PF01225"/>
    </source>
</evidence>
<dbReference type="GO" id="GO:0008763">
    <property type="term" value="F:UDP-N-acetylmuramate-L-alanine ligase activity"/>
    <property type="evidence" value="ECO:0007669"/>
    <property type="project" value="UniProtKB-UniRule"/>
</dbReference>